<feature type="chain" id="PRO_5022677503" description="Secreted protein" evidence="1">
    <location>
        <begin position="20"/>
        <end position="77"/>
    </location>
</feature>
<evidence type="ECO:0000256" key="1">
    <source>
        <dbReference type="SAM" id="SignalP"/>
    </source>
</evidence>
<reference evidence="2 3" key="1">
    <citation type="submission" date="2019-05" db="EMBL/GenBank/DDBJ databases">
        <title>Another draft genome of Portunus trituberculatus and its Hox gene families provides insights of decapod evolution.</title>
        <authorList>
            <person name="Jeong J.-H."/>
            <person name="Song I."/>
            <person name="Kim S."/>
            <person name="Choi T."/>
            <person name="Kim D."/>
            <person name="Ryu S."/>
            <person name="Kim W."/>
        </authorList>
    </citation>
    <scope>NUCLEOTIDE SEQUENCE [LARGE SCALE GENOMIC DNA]</scope>
    <source>
        <tissue evidence="2">Muscle</tissue>
    </source>
</reference>
<dbReference type="Proteomes" id="UP000324222">
    <property type="component" value="Unassembled WGS sequence"/>
</dbReference>
<gene>
    <name evidence="2" type="ORF">E2C01_064918</name>
</gene>
<proteinExistence type="predicted"/>
<keyword evidence="1" id="KW-0732">Signal</keyword>
<protein>
    <recommendedName>
        <fullName evidence="4">Secreted protein</fullName>
    </recommendedName>
</protein>
<name>A0A5B7HKH2_PORTR</name>
<evidence type="ECO:0008006" key="4">
    <source>
        <dbReference type="Google" id="ProtNLM"/>
    </source>
</evidence>
<evidence type="ECO:0000313" key="3">
    <source>
        <dbReference type="Proteomes" id="UP000324222"/>
    </source>
</evidence>
<accession>A0A5B7HKH2</accession>
<comment type="caution">
    <text evidence="2">The sequence shown here is derived from an EMBL/GenBank/DDBJ whole genome shotgun (WGS) entry which is preliminary data.</text>
</comment>
<dbReference type="EMBL" id="VSRR010031513">
    <property type="protein sequence ID" value="MPC70663.1"/>
    <property type="molecule type" value="Genomic_DNA"/>
</dbReference>
<feature type="signal peptide" evidence="1">
    <location>
        <begin position="1"/>
        <end position="19"/>
    </location>
</feature>
<sequence length="77" mass="8079">MSLTVLGLCFGHCFGQSHGQAGNKSEIVKWSTLASVTTQHHGDEGRHATGRCSYGDTICTAETTGKVSSPILDVSNV</sequence>
<keyword evidence="3" id="KW-1185">Reference proteome</keyword>
<dbReference type="AlphaFoldDB" id="A0A5B7HKH2"/>
<evidence type="ECO:0000313" key="2">
    <source>
        <dbReference type="EMBL" id="MPC70663.1"/>
    </source>
</evidence>
<organism evidence="2 3">
    <name type="scientific">Portunus trituberculatus</name>
    <name type="common">Swimming crab</name>
    <name type="synonym">Neptunus trituberculatus</name>
    <dbReference type="NCBI Taxonomy" id="210409"/>
    <lineage>
        <taxon>Eukaryota</taxon>
        <taxon>Metazoa</taxon>
        <taxon>Ecdysozoa</taxon>
        <taxon>Arthropoda</taxon>
        <taxon>Crustacea</taxon>
        <taxon>Multicrustacea</taxon>
        <taxon>Malacostraca</taxon>
        <taxon>Eumalacostraca</taxon>
        <taxon>Eucarida</taxon>
        <taxon>Decapoda</taxon>
        <taxon>Pleocyemata</taxon>
        <taxon>Brachyura</taxon>
        <taxon>Eubrachyura</taxon>
        <taxon>Portunoidea</taxon>
        <taxon>Portunidae</taxon>
        <taxon>Portuninae</taxon>
        <taxon>Portunus</taxon>
    </lineage>
</organism>